<name>A0A3N0C5J0_9MICC</name>
<evidence type="ECO:0000313" key="3">
    <source>
        <dbReference type="Proteomes" id="UP000273807"/>
    </source>
</evidence>
<protein>
    <recommendedName>
        <fullName evidence="4">LamG domain-containing protein</fullName>
    </recommendedName>
</protein>
<proteinExistence type="predicted"/>
<keyword evidence="3" id="KW-1185">Reference proteome</keyword>
<feature type="region of interest" description="Disordered" evidence="1">
    <location>
        <begin position="295"/>
        <end position="314"/>
    </location>
</feature>
<accession>A0A3N0C5J0</accession>
<gene>
    <name evidence="2" type="ORF">D7003_04720</name>
</gene>
<evidence type="ECO:0000313" key="2">
    <source>
        <dbReference type="EMBL" id="RNL58092.1"/>
    </source>
</evidence>
<dbReference type="Proteomes" id="UP000273807">
    <property type="component" value="Unassembled WGS sequence"/>
</dbReference>
<evidence type="ECO:0000256" key="1">
    <source>
        <dbReference type="SAM" id="MobiDB-lite"/>
    </source>
</evidence>
<sequence length="314" mass="32800">MRSGGGVGVSGLMPMVEDRPMNRVFKLCLAGSVVLALFGLPALSSGPATAGAQACRSGTPPPADPYPGTTVAAANFEAGTLEGFRPAMAGTGRVAVSSETSRSANCSAVLRATADPGSIANMTLSLPPGMTEAFVDGWFNIAGEGMAGNNVPYFRFFSGGVRVLDVFRQNVTRELVLRTASPQGNIYTTLTSNVPISTWHRLVMHVVPNGPETAVQIWWDGRSVYAGSSESIRSAPADTVQLGSEHDQQMGDIYIDDVIINTSAGTPAPIPGPLPVPPPDPVKRLDDVAGDWQTDLLAGDSWGPATSRRPGTVH</sequence>
<dbReference type="Gene3D" id="2.60.120.200">
    <property type="match status" value="1"/>
</dbReference>
<evidence type="ECO:0008006" key="4">
    <source>
        <dbReference type="Google" id="ProtNLM"/>
    </source>
</evidence>
<reference evidence="2 3" key="1">
    <citation type="submission" date="2018-10" db="EMBL/GenBank/DDBJ databases">
        <title>Genome sequencing of Arthrobacter oryzae TNB02.</title>
        <authorList>
            <person name="Cho Y.-J."/>
            <person name="Cho A."/>
            <person name="Kim O.-S."/>
        </authorList>
    </citation>
    <scope>NUCLEOTIDE SEQUENCE [LARGE SCALE GENOMIC DNA]</scope>
    <source>
        <strain evidence="2 3">TNB02</strain>
    </source>
</reference>
<dbReference type="AlphaFoldDB" id="A0A3N0C5J0"/>
<dbReference type="EMBL" id="RBED01000070">
    <property type="protein sequence ID" value="RNL58092.1"/>
    <property type="molecule type" value="Genomic_DNA"/>
</dbReference>
<organism evidence="2 3">
    <name type="scientific">Arthrobacter oryzae</name>
    <dbReference type="NCBI Taxonomy" id="409290"/>
    <lineage>
        <taxon>Bacteria</taxon>
        <taxon>Bacillati</taxon>
        <taxon>Actinomycetota</taxon>
        <taxon>Actinomycetes</taxon>
        <taxon>Micrococcales</taxon>
        <taxon>Micrococcaceae</taxon>
        <taxon>Arthrobacter</taxon>
    </lineage>
</organism>
<comment type="caution">
    <text evidence="2">The sequence shown here is derived from an EMBL/GenBank/DDBJ whole genome shotgun (WGS) entry which is preliminary data.</text>
</comment>